<dbReference type="OrthoDB" id="9777593at2"/>
<dbReference type="GO" id="GO:0004622">
    <property type="term" value="F:phosphatidylcholine lysophospholipase activity"/>
    <property type="evidence" value="ECO:0007669"/>
    <property type="project" value="TreeGrafter"/>
</dbReference>
<dbReference type="InterPro" id="IPR036514">
    <property type="entry name" value="SGNH_hydro_sf"/>
</dbReference>
<evidence type="ECO:0000259" key="1">
    <source>
        <dbReference type="Pfam" id="PF13472"/>
    </source>
</evidence>
<dbReference type="EMBL" id="SSOB01000001">
    <property type="protein sequence ID" value="THF84581.1"/>
    <property type="molecule type" value="Genomic_DNA"/>
</dbReference>
<evidence type="ECO:0000313" key="2">
    <source>
        <dbReference type="EMBL" id="THF84581.1"/>
    </source>
</evidence>
<dbReference type="AlphaFoldDB" id="A0A4S4C966"/>
<dbReference type="Pfam" id="PF13472">
    <property type="entry name" value="Lipase_GDSL_2"/>
    <property type="match status" value="1"/>
</dbReference>
<comment type="caution">
    <text evidence="2">The sequence shown here is derived from an EMBL/GenBank/DDBJ whole genome shotgun (WGS) entry which is preliminary data.</text>
</comment>
<protein>
    <recommendedName>
        <fullName evidence="1">SGNH hydrolase-type esterase domain-containing protein</fullName>
    </recommendedName>
</protein>
<evidence type="ECO:0000313" key="3">
    <source>
        <dbReference type="Proteomes" id="UP000310636"/>
    </source>
</evidence>
<proteinExistence type="predicted"/>
<dbReference type="InterPro" id="IPR013830">
    <property type="entry name" value="SGNH_hydro"/>
</dbReference>
<accession>A0A4S4C966</accession>
<sequence length="243" mass="28546">MRLLENEAMEFMLQWKEDRSRSHRIIAFGSSNTESTWSSGGRHNWVEWLNINVRDHIGRHVCVINQGIGGETTEDLLGRLERDVLSFKPGVAIITIGGNDAIQSLPLERYADNLRTICARIRQENAEVVLQTYYCPMYHLREVGFRTEFERYMETVRIISREMEVHLVDQYSRFEPFYRRQPEQYARLMRDTIHVNHLGNLIMGIHLSQALQLPDLQLPPDIMQEALELRELMDRCLDQDSED</sequence>
<gene>
    <name evidence="2" type="ORF">E6C55_00945</name>
</gene>
<dbReference type="InterPro" id="IPR051532">
    <property type="entry name" value="Ester_Hydrolysis_Enzymes"/>
</dbReference>
<dbReference type="Proteomes" id="UP000310636">
    <property type="component" value="Unassembled WGS sequence"/>
</dbReference>
<organism evidence="2 3">
    <name type="scientific">Cohnella fermenti</name>
    <dbReference type="NCBI Taxonomy" id="2565925"/>
    <lineage>
        <taxon>Bacteria</taxon>
        <taxon>Bacillati</taxon>
        <taxon>Bacillota</taxon>
        <taxon>Bacilli</taxon>
        <taxon>Bacillales</taxon>
        <taxon>Paenibacillaceae</taxon>
        <taxon>Cohnella</taxon>
    </lineage>
</organism>
<dbReference type="Gene3D" id="3.40.50.1110">
    <property type="entry name" value="SGNH hydrolase"/>
    <property type="match status" value="1"/>
</dbReference>
<feature type="domain" description="SGNH hydrolase-type esterase" evidence="1">
    <location>
        <begin position="27"/>
        <end position="200"/>
    </location>
</feature>
<reference evidence="2 3" key="1">
    <citation type="submission" date="2019-04" db="EMBL/GenBank/DDBJ databases">
        <title>Cohnella sp. nov. isolated from preserved vegetables.</title>
        <authorList>
            <person name="Lin S.-Y."/>
            <person name="Hung M.-H."/>
            <person name="Young C.-C."/>
        </authorList>
    </citation>
    <scope>NUCLEOTIDE SEQUENCE [LARGE SCALE GENOMIC DNA]</scope>
    <source>
        <strain evidence="2 3">CC-MHH1044</strain>
    </source>
</reference>
<dbReference type="PANTHER" id="PTHR30383:SF5">
    <property type="entry name" value="SGNH HYDROLASE-TYPE ESTERASE DOMAIN-CONTAINING PROTEIN"/>
    <property type="match status" value="1"/>
</dbReference>
<dbReference type="PANTHER" id="PTHR30383">
    <property type="entry name" value="THIOESTERASE 1/PROTEASE 1/LYSOPHOSPHOLIPASE L1"/>
    <property type="match status" value="1"/>
</dbReference>
<dbReference type="SUPFAM" id="SSF52266">
    <property type="entry name" value="SGNH hydrolase"/>
    <property type="match status" value="1"/>
</dbReference>
<keyword evidence="3" id="KW-1185">Reference proteome</keyword>
<name>A0A4S4C966_9BACL</name>